<dbReference type="GO" id="GO:0016151">
    <property type="term" value="F:nickel cation binding"/>
    <property type="evidence" value="ECO:0007669"/>
    <property type="project" value="UniProtKB-UniRule"/>
</dbReference>
<comment type="subunit">
    <text evidence="3">UreD, UreF and UreG form a complex that acts as a GTP-hydrolysis-dependent molecular chaperone, activating the urease apoprotein by helping to assemble the nickel containing metallocenter of UreC. The UreE protein probably delivers the nickel.</text>
</comment>
<sequence length="295" mass="31468">MHRAFAMSDDQTIPPTAACAPARADAVPASLRSVGEIDLAFIDRSGVAAVSRAFQSGCLRMRMPRTSGEEPCAVLINTAGGLAEGDRLVQGVTWAQGVRSAVATQAAEKVYRALDQGSQIATRLHVEQGAQAEWLPQETILFDEARLVRDTQIALAQDSSFLGVEALVLGREAMGESVTRGALRDRLRIWRGGKLIYADTLALEGDIADLMAHAAVGGRARAMAVIVHVANEAADLLEPVRSALETARGQAAASAWNGILAVRLIASDGEILRRDIAAALEVMRKGRALPRVWRC</sequence>
<keyword evidence="3" id="KW-0963">Cytoplasm</keyword>
<accession>A0A292GLM5</accession>
<protein>
    <recommendedName>
        <fullName evidence="3">Urease accessory protein UreD</fullName>
    </recommendedName>
</protein>
<evidence type="ECO:0000256" key="1">
    <source>
        <dbReference type="ARBA" id="ARBA00007177"/>
    </source>
</evidence>
<dbReference type="InterPro" id="IPR002669">
    <property type="entry name" value="UreD"/>
</dbReference>
<dbReference type="Pfam" id="PF01774">
    <property type="entry name" value="UreD"/>
    <property type="match status" value="1"/>
</dbReference>
<dbReference type="GO" id="GO:0005737">
    <property type="term" value="C:cytoplasm"/>
    <property type="evidence" value="ECO:0007669"/>
    <property type="project" value="UniProtKB-SubCell"/>
</dbReference>
<proteinExistence type="inferred from homology"/>
<organism evidence="4">
    <name type="scientific">Ochrobactrum sp. PW1</name>
    <dbReference type="NCBI Taxonomy" id="1882222"/>
    <lineage>
        <taxon>Bacteria</taxon>
        <taxon>Pseudomonadati</taxon>
        <taxon>Pseudomonadota</taxon>
        <taxon>Alphaproteobacteria</taxon>
        <taxon>Hyphomicrobiales</taxon>
        <taxon>Brucellaceae</taxon>
        <taxon>Brucella/Ochrobactrum group</taxon>
        <taxon>Ochrobactrum</taxon>
    </lineage>
</organism>
<dbReference type="AlphaFoldDB" id="A0A292GLM5"/>
<comment type="subcellular location">
    <subcellularLocation>
        <location evidence="3">Cytoplasm</location>
    </subcellularLocation>
</comment>
<dbReference type="PANTHER" id="PTHR33643">
    <property type="entry name" value="UREASE ACCESSORY PROTEIN D"/>
    <property type="match status" value="1"/>
</dbReference>
<dbReference type="EMBL" id="LC171369">
    <property type="protein sequence ID" value="BBA74365.1"/>
    <property type="molecule type" value="Genomic_DNA"/>
</dbReference>
<keyword evidence="3" id="KW-0996">Nickel insertion</keyword>
<reference evidence="4" key="1">
    <citation type="submission" date="2016-07" db="EMBL/GenBank/DDBJ databases">
        <title>Genomics reveals synergistic degradation of pyrene by five bacteria in a mangrove sediment-derived bacterial consortium.</title>
        <authorList>
            <person name="Wanapaisan P."/>
            <person name="Vejarano F."/>
            <person name="Chakraborty J."/>
            <person name="Shintani M."/>
            <person name="Muangchinda C."/>
            <person name="Laothamteep N."/>
            <person name="Suzuki-Minakuchi C."/>
            <person name="Inoue K."/>
            <person name="Nojiri H."/>
            <person name="Pinyakong O."/>
        </authorList>
    </citation>
    <scope>NUCLEOTIDE SEQUENCE</scope>
    <source>
        <strain evidence="4">PW1</strain>
    </source>
</reference>
<evidence type="ECO:0000256" key="3">
    <source>
        <dbReference type="HAMAP-Rule" id="MF_01384"/>
    </source>
</evidence>
<name>A0A292GLM5_9HYPH</name>
<evidence type="ECO:0000256" key="2">
    <source>
        <dbReference type="ARBA" id="ARBA00023186"/>
    </source>
</evidence>
<dbReference type="PANTHER" id="PTHR33643:SF1">
    <property type="entry name" value="UREASE ACCESSORY PROTEIN D"/>
    <property type="match status" value="1"/>
</dbReference>
<comment type="similarity">
    <text evidence="1 3">Belongs to the UreD family.</text>
</comment>
<comment type="function">
    <text evidence="3">Required for maturation of urease via the functional incorporation of the urease nickel metallocenter.</text>
</comment>
<evidence type="ECO:0000313" key="4">
    <source>
        <dbReference type="EMBL" id="BBA74365.1"/>
    </source>
</evidence>
<gene>
    <name evidence="3" type="primary">ureD</name>
</gene>
<dbReference type="HAMAP" id="MF_01384">
    <property type="entry name" value="UreD"/>
    <property type="match status" value="1"/>
</dbReference>
<keyword evidence="2 3" id="KW-0143">Chaperone</keyword>